<reference evidence="3 4" key="1">
    <citation type="journal article" date="2015" name="Nature">
        <title>rRNA introns, odd ribosomes, and small enigmatic genomes across a large radiation of phyla.</title>
        <authorList>
            <person name="Brown C.T."/>
            <person name="Hug L.A."/>
            <person name="Thomas B.C."/>
            <person name="Sharon I."/>
            <person name="Castelle C.J."/>
            <person name="Singh A."/>
            <person name="Wilkins M.J."/>
            <person name="Williams K.H."/>
            <person name="Banfield J.F."/>
        </authorList>
    </citation>
    <scope>NUCLEOTIDE SEQUENCE [LARGE SCALE GENOMIC DNA]</scope>
</reference>
<dbReference type="AlphaFoldDB" id="A0A837HRL9"/>
<evidence type="ECO:0000313" key="3">
    <source>
        <dbReference type="EMBL" id="KKR02294.1"/>
    </source>
</evidence>
<proteinExistence type="predicted"/>
<keyword evidence="1" id="KW-0472">Membrane</keyword>
<evidence type="ECO:0000313" key="4">
    <source>
        <dbReference type="Proteomes" id="UP000033998"/>
    </source>
</evidence>
<protein>
    <submittedName>
        <fullName evidence="3">Membrane protein</fullName>
    </submittedName>
</protein>
<feature type="domain" description="DUF5652" evidence="2">
    <location>
        <begin position="10"/>
        <end position="65"/>
    </location>
</feature>
<organism evidence="3 4">
    <name type="scientific">Candidatus Nomurabacteria bacterium GW2011_GWD2_39_12</name>
    <dbReference type="NCBI Taxonomy" id="1618759"/>
    <lineage>
        <taxon>Bacteria</taxon>
        <taxon>Candidatus Nomuraibacteriota</taxon>
    </lineage>
</organism>
<keyword evidence="1" id="KW-1133">Transmembrane helix</keyword>
<gene>
    <name evidence="3" type="ORF">UT27_C0001G0072</name>
</gene>
<name>A0A837HRL9_9BACT</name>
<accession>A0A837HRL9</accession>
<feature type="transmembrane region" description="Helical" evidence="1">
    <location>
        <begin position="6"/>
        <end position="28"/>
    </location>
</feature>
<evidence type="ECO:0000259" key="2">
    <source>
        <dbReference type="Pfam" id="PF18893"/>
    </source>
</evidence>
<evidence type="ECO:0000256" key="1">
    <source>
        <dbReference type="SAM" id="Phobius"/>
    </source>
</evidence>
<keyword evidence="1" id="KW-0812">Transmembrane</keyword>
<comment type="caution">
    <text evidence="3">The sequence shown here is derived from an EMBL/GenBank/DDBJ whole genome shotgun (WGS) entry which is preliminary data.</text>
</comment>
<dbReference type="EMBL" id="LBWE01000001">
    <property type="protein sequence ID" value="KKR02294.1"/>
    <property type="molecule type" value="Genomic_DNA"/>
</dbReference>
<dbReference type="Pfam" id="PF18893">
    <property type="entry name" value="DUF5652"/>
    <property type="match status" value="1"/>
</dbReference>
<dbReference type="InterPro" id="IPR043712">
    <property type="entry name" value="DUF5652"/>
</dbReference>
<feature type="transmembrane region" description="Helical" evidence="1">
    <location>
        <begin position="40"/>
        <end position="59"/>
    </location>
</feature>
<dbReference type="Proteomes" id="UP000033998">
    <property type="component" value="Unassembled WGS sequence"/>
</dbReference>
<sequence>MYPFRLNAVEILITLILALWTITWKAYGAWTAAKHNHKKWFVALIILNTLGILEIIYIFKVAKKSWAEVKTDFRNGWEKFKKKDW</sequence>